<evidence type="ECO:0000313" key="2">
    <source>
        <dbReference type="EMBL" id="CAG8469121.1"/>
    </source>
</evidence>
<sequence length="288" mass="31832">MSNKSSTRWSLSDDFSTLHNPNTVWSYGSKPAGYQVSGDFSLFTHLDPDPKSSGAVSWFATDNSWQLMHYLGVYFNPNQQTIILSGYGNSTNNSITNNLGIDIARFPPHSVGLHPSIDGRFAVARFIAPMGGNYTLNVSFSHIVNTYNTSSNSQTGGYIVHNNMVTLWETDIIGTEDSKIFTSPKDGICVGENDTIDFIVGIGQDNSIEFEMTITNVEINLLPEIKTATTNIIATPKNHIDTNTLLFVIVISLGAVLGLLICSIVVYSSYRYFKRRKDSKFSNSTTYF</sequence>
<protein>
    <submittedName>
        <fullName evidence="2">6959_t:CDS:1</fullName>
    </submittedName>
</protein>
<feature type="transmembrane region" description="Helical" evidence="1">
    <location>
        <begin position="245"/>
        <end position="270"/>
    </location>
</feature>
<organism evidence="2 3">
    <name type="scientific">Gigaspora margarita</name>
    <dbReference type="NCBI Taxonomy" id="4874"/>
    <lineage>
        <taxon>Eukaryota</taxon>
        <taxon>Fungi</taxon>
        <taxon>Fungi incertae sedis</taxon>
        <taxon>Mucoromycota</taxon>
        <taxon>Glomeromycotina</taxon>
        <taxon>Glomeromycetes</taxon>
        <taxon>Diversisporales</taxon>
        <taxon>Gigasporaceae</taxon>
        <taxon>Gigaspora</taxon>
    </lineage>
</organism>
<comment type="caution">
    <text evidence="2">The sequence shown here is derived from an EMBL/GenBank/DDBJ whole genome shotgun (WGS) entry which is preliminary data.</text>
</comment>
<keyword evidence="1" id="KW-0472">Membrane</keyword>
<evidence type="ECO:0000256" key="1">
    <source>
        <dbReference type="SAM" id="Phobius"/>
    </source>
</evidence>
<proteinExistence type="predicted"/>
<name>A0ABM8VX84_GIGMA</name>
<keyword evidence="1" id="KW-1133">Transmembrane helix</keyword>
<gene>
    <name evidence="2" type="ORF">GMARGA_LOCUS688</name>
</gene>
<keyword evidence="1" id="KW-0812">Transmembrane</keyword>
<evidence type="ECO:0000313" key="3">
    <source>
        <dbReference type="Proteomes" id="UP000789901"/>
    </source>
</evidence>
<dbReference type="Proteomes" id="UP000789901">
    <property type="component" value="Unassembled WGS sequence"/>
</dbReference>
<dbReference type="EMBL" id="CAJVQB010000126">
    <property type="protein sequence ID" value="CAG8469121.1"/>
    <property type="molecule type" value="Genomic_DNA"/>
</dbReference>
<reference evidence="2 3" key="1">
    <citation type="submission" date="2021-06" db="EMBL/GenBank/DDBJ databases">
        <authorList>
            <person name="Kallberg Y."/>
            <person name="Tangrot J."/>
            <person name="Rosling A."/>
        </authorList>
    </citation>
    <scope>NUCLEOTIDE SEQUENCE [LARGE SCALE GENOMIC DNA]</scope>
    <source>
        <strain evidence="2 3">120-4 pot B 10/14</strain>
    </source>
</reference>
<keyword evidence="3" id="KW-1185">Reference proteome</keyword>
<accession>A0ABM8VX84</accession>